<protein>
    <submittedName>
        <fullName evidence="1">SagB/ThcOx family dehydrogenase</fullName>
    </submittedName>
</protein>
<reference evidence="1" key="1">
    <citation type="submission" date="2022-02" db="EMBL/GenBank/DDBJ databases">
        <title>Crop Bioprotection Bacillus Genome Sequencing.</title>
        <authorList>
            <person name="Dunlap C."/>
        </authorList>
    </citation>
    <scope>NUCLEOTIDE SEQUENCE</scope>
    <source>
        <strain evidence="1">T20C14</strain>
    </source>
</reference>
<organism evidence="1 2">
    <name type="scientific">Bacillus haynesii</name>
    <dbReference type="NCBI Taxonomy" id="1925021"/>
    <lineage>
        <taxon>Bacteria</taxon>
        <taxon>Bacillati</taxon>
        <taxon>Bacillota</taxon>
        <taxon>Bacilli</taxon>
        <taxon>Bacillales</taxon>
        <taxon>Bacillaceae</taxon>
        <taxon>Bacillus</taxon>
    </lineage>
</organism>
<accession>A0AA90J6Q0</accession>
<dbReference type="CDD" id="cd02142">
    <property type="entry name" value="McbC_SagB-like_oxidoreductase"/>
    <property type="match status" value="1"/>
</dbReference>
<sequence length="635" mass="73154">MKALIKSIQTNIVTNPNLLIIQSRLHNPNLYSSAKWIIFDAENKKSFLISSFKIISILTKASVPINIDDLLSYFKNDSQVTKNLIYKLIDLNIIRKSSPLKTQTNYTYLYQLSNFNYPFRDYSDPLWLEKDLKIMDQYKRHTTPPSIYRKVEGEPIFLEKPTLNDTVSIVKNGPINENFIANLLYLTLGKIGEIKGPTGPLLKRTSPSGGGRHPTEGILLIRKAIGNIKEGNYAYDTETHSLVKLDNSNIKLDHILPEGTDFSILFTVCPERAMWRYRDIRAFRPMLIDIGHVIETFKLLISKASYNLIKGGITEATEVAEALGINWMEEPAFNILHVGIEKMNLNNQNEIYTPVFLKKLVNRESSYSALNLLTNPFSWIKIKNGVIFLNIIYPEQRQLHLNISDLEVLTHCLPSQRGDRLTDIKNILNSVNYYNEDPEKRLYNLINNYGLIPESIAKGWYNHIAKWSIYGWYPSLLQHAHTITELSYKKNSSLYEESPRREFENLENSLMKRKTVREFENDIVTFESFKNIIDSIFPITEGLSLNIYIVAFNITKIKNGCYKIINKDDCWQIKKTGISLNRKEFQDLAIGQYPASAGAFNILMINEMDVSSSKKYEEQFISLGKLGQRICFNCY</sequence>
<evidence type="ECO:0000313" key="2">
    <source>
        <dbReference type="Proteomes" id="UP001066455"/>
    </source>
</evidence>
<dbReference type="EMBL" id="JALAXI010000017">
    <property type="protein sequence ID" value="MCY9282083.1"/>
    <property type="molecule type" value="Genomic_DNA"/>
</dbReference>
<proteinExistence type="predicted"/>
<dbReference type="PANTHER" id="PTHR43745">
    <property type="entry name" value="NITROREDUCTASE MJ1384-RELATED"/>
    <property type="match status" value="1"/>
</dbReference>
<dbReference type="Proteomes" id="UP001066455">
    <property type="component" value="Unassembled WGS sequence"/>
</dbReference>
<dbReference type="InterPro" id="IPR000415">
    <property type="entry name" value="Nitroreductase-like"/>
</dbReference>
<dbReference type="PANTHER" id="PTHR43745:SF2">
    <property type="entry name" value="NITROREDUCTASE MJ1384-RELATED"/>
    <property type="match status" value="1"/>
</dbReference>
<dbReference type="GO" id="GO:0016491">
    <property type="term" value="F:oxidoreductase activity"/>
    <property type="evidence" value="ECO:0007669"/>
    <property type="project" value="InterPro"/>
</dbReference>
<name>A0AA90J6Q0_9BACI</name>
<dbReference type="RefSeq" id="WP_268306009.1">
    <property type="nucleotide sequence ID" value="NZ_JALAXI010000017.1"/>
</dbReference>
<dbReference type="InterPro" id="IPR052544">
    <property type="entry name" value="Bacteriocin_Proc_Enz"/>
</dbReference>
<dbReference type="AlphaFoldDB" id="A0AA90J6Q0"/>
<comment type="caution">
    <text evidence="1">The sequence shown here is derived from an EMBL/GenBank/DDBJ whole genome shotgun (WGS) entry which is preliminary data.</text>
</comment>
<evidence type="ECO:0000313" key="1">
    <source>
        <dbReference type="EMBL" id="MCY9282083.1"/>
    </source>
</evidence>
<feature type="non-terminal residue" evidence="1">
    <location>
        <position position="635"/>
    </location>
</feature>
<dbReference type="Gene3D" id="3.40.109.10">
    <property type="entry name" value="NADH Oxidase"/>
    <property type="match status" value="2"/>
</dbReference>
<gene>
    <name evidence="1" type="ORF">MOE73_18660</name>
</gene>